<reference evidence="6 7" key="1">
    <citation type="submission" date="2014-07" db="EMBL/GenBank/DDBJ databases">
        <title>Complete Genome Sequence of Dyella japonica Strain A8 Isolated from Malaysian Tropical Soil.</title>
        <authorList>
            <person name="Hui R.K.H."/>
            <person name="Chen J.-W."/>
            <person name="Chan K.-G."/>
            <person name="Leung F.C.C."/>
        </authorList>
    </citation>
    <scope>NUCLEOTIDE SEQUENCE [LARGE SCALE GENOMIC DNA]</scope>
    <source>
        <strain evidence="6 7">A8</strain>
    </source>
</reference>
<dbReference type="AlphaFoldDB" id="A0A075JWV8"/>
<dbReference type="Gene3D" id="1.10.10.10">
    <property type="entry name" value="Winged helix-like DNA-binding domain superfamily/Winged helix DNA-binding domain"/>
    <property type="match status" value="1"/>
</dbReference>
<dbReference type="GO" id="GO:0043565">
    <property type="term" value="F:sequence-specific DNA binding"/>
    <property type="evidence" value="ECO:0007669"/>
    <property type="project" value="TreeGrafter"/>
</dbReference>
<dbReference type="GO" id="GO:0006351">
    <property type="term" value="P:DNA-templated transcription"/>
    <property type="evidence" value="ECO:0007669"/>
    <property type="project" value="TreeGrafter"/>
</dbReference>
<dbReference type="EMBL" id="CP008884">
    <property type="protein sequence ID" value="AIF46030.1"/>
    <property type="molecule type" value="Genomic_DNA"/>
</dbReference>
<organism evidence="6 7">
    <name type="scientific">Dyella japonica A8</name>
    <dbReference type="NCBI Taxonomy" id="1217721"/>
    <lineage>
        <taxon>Bacteria</taxon>
        <taxon>Pseudomonadati</taxon>
        <taxon>Pseudomonadota</taxon>
        <taxon>Gammaproteobacteria</taxon>
        <taxon>Lysobacterales</taxon>
        <taxon>Rhodanobacteraceae</taxon>
        <taxon>Dyella</taxon>
    </lineage>
</organism>
<dbReference type="SUPFAM" id="SSF53850">
    <property type="entry name" value="Periplasmic binding protein-like II"/>
    <property type="match status" value="1"/>
</dbReference>
<dbReference type="KEGG" id="dja:HY57_01475"/>
<dbReference type="HOGENOM" id="CLU_039613_16_4_6"/>
<name>A0A075JWV8_9GAMM</name>
<evidence type="ECO:0000256" key="4">
    <source>
        <dbReference type="ARBA" id="ARBA00023163"/>
    </source>
</evidence>
<dbReference type="CDD" id="cd08422">
    <property type="entry name" value="PBP2_CrgA_like"/>
    <property type="match status" value="1"/>
</dbReference>
<accession>A0A075JWV8</accession>
<dbReference type="InterPro" id="IPR058163">
    <property type="entry name" value="LysR-type_TF_proteobact-type"/>
</dbReference>
<comment type="similarity">
    <text evidence="1">Belongs to the LysR transcriptional regulatory family.</text>
</comment>
<dbReference type="OrthoDB" id="9810065at2"/>
<dbReference type="SUPFAM" id="SSF46785">
    <property type="entry name" value="Winged helix' DNA-binding domain"/>
    <property type="match status" value="1"/>
</dbReference>
<evidence type="ECO:0000313" key="6">
    <source>
        <dbReference type="EMBL" id="AIF46030.1"/>
    </source>
</evidence>
<protein>
    <recommendedName>
        <fullName evidence="5">HTH lysR-type domain-containing protein</fullName>
    </recommendedName>
</protein>
<keyword evidence="4" id="KW-0804">Transcription</keyword>
<evidence type="ECO:0000313" key="7">
    <source>
        <dbReference type="Proteomes" id="UP000027987"/>
    </source>
</evidence>
<keyword evidence="7" id="KW-1185">Reference proteome</keyword>
<dbReference type="Gene3D" id="3.40.190.290">
    <property type="match status" value="1"/>
</dbReference>
<dbReference type="RefSeq" id="WP_019466084.1">
    <property type="nucleotide sequence ID" value="NZ_ALOY01000168.1"/>
</dbReference>
<sequence>MNRFSDMQLLVDVADLSSLSAAGRRAGLSPAAASACVQRVETMLGARLFERTTRQLRLTDEGRIYIASCRVALETMKEAERAVRSGTDAVSGTLRVSAPSDLGRNVLVHVLNGFMELHPDVRVVLTLSDSLSRFVPDDIDIAIRVGPLENSDLVARHLADSWRVVCASPACIEVHGMPTQADELAELPTLVLTTQAGPRNEWQLGEDVVRVRRYHECTDSEVIRTWAVLGRGFAYRQLWAVMADVSAGRLQLVHAPAWSAPSPIHAMYHPNVFQPPRVRRFVDFLQQEFARRFATKDGNALASAFKRGP</sequence>
<proteinExistence type="inferred from homology"/>
<keyword evidence="3" id="KW-0238">DNA-binding</keyword>
<dbReference type="Proteomes" id="UP000027987">
    <property type="component" value="Chromosome"/>
</dbReference>
<dbReference type="PATRIC" id="fig|1217721.7.peg.314"/>
<dbReference type="FunFam" id="1.10.10.10:FF:000001">
    <property type="entry name" value="LysR family transcriptional regulator"/>
    <property type="match status" value="1"/>
</dbReference>
<dbReference type="GO" id="GO:0003700">
    <property type="term" value="F:DNA-binding transcription factor activity"/>
    <property type="evidence" value="ECO:0007669"/>
    <property type="project" value="InterPro"/>
</dbReference>
<dbReference type="PROSITE" id="PS50931">
    <property type="entry name" value="HTH_LYSR"/>
    <property type="match status" value="1"/>
</dbReference>
<evidence type="ECO:0000256" key="1">
    <source>
        <dbReference type="ARBA" id="ARBA00009437"/>
    </source>
</evidence>
<evidence type="ECO:0000256" key="3">
    <source>
        <dbReference type="ARBA" id="ARBA00023125"/>
    </source>
</evidence>
<dbReference type="InterPro" id="IPR000847">
    <property type="entry name" value="LysR_HTH_N"/>
</dbReference>
<dbReference type="InterPro" id="IPR036390">
    <property type="entry name" value="WH_DNA-bd_sf"/>
</dbReference>
<gene>
    <name evidence="6" type="ORF">HY57_01475</name>
</gene>
<feature type="domain" description="HTH lysR-type" evidence="5">
    <location>
        <begin position="1"/>
        <end position="59"/>
    </location>
</feature>
<dbReference type="STRING" id="1217721.HY57_01475"/>
<dbReference type="Pfam" id="PF00126">
    <property type="entry name" value="HTH_1"/>
    <property type="match status" value="1"/>
</dbReference>
<dbReference type="PANTHER" id="PTHR30537">
    <property type="entry name" value="HTH-TYPE TRANSCRIPTIONAL REGULATOR"/>
    <property type="match status" value="1"/>
</dbReference>
<keyword evidence="2" id="KW-0805">Transcription regulation</keyword>
<evidence type="ECO:0000256" key="2">
    <source>
        <dbReference type="ARBA" id="ARBA00023015"/>
    </source>
</evidence>
<dbReference type="InterPro" id="IPR005119">
    <property type="entry name" value="LysR_subst-bd"/>
</dbReference>
<dbReference type="InterPro" id="IPR036388">
    <property type="entry name" value="WH-like_DNA-bd_sf"/>
</dbReference>
<evidence type="ECO:0000259" key="5">
    <source>
        <dbReference type="PROSITE" id="PS50931"/>
    </source>
</evidence>
<dbReference type="PANTHER" id="PTHR30537:SF21">
    <property type="entry name" value="HTH-TYPE TRANSCRIPTIONAL REGULATOR SINR-RELATED"/>
    <property type="match status" value="1"/>
</dbReference>
<dbReference type="Pfam" id="PF03466">
    <property type="entry name" value="LysR_substrate"/>
    <property type="match status" value="1"/>
</dbReference>